<keyword evidence="4" id="KW-0813">Transport</keyword>
<evidence type="ECO:0000313" key="5">
    <source>
        <dbReference type="Proteomes" id="UP001221546"/>
    </source>
</evidence>
<dbReference type="Pfam" id="PF07885">
    <property type="entry name" value="Ion_trans_2"/>
    <property type="match status" value="1"/>
</dbReference>
<keyword evidence="4" id="KW-0406">Ion transport</keyword>
<dbReference type="GO" id="GO:0034220">
    <property type="term" value="P:monoatomic ion transmembrane transport"/>
    <property type="evidence" value="ECO:0007669"/>
    <property type="project" value="UniProtKB-KW"/>
</dbReference>
<dbReference type="Proteomes" id="UP001221546">
    <property type="component" value="Chromosome"/>
</dbReference>
<feature type="region of interest" description="Disordered" evidence="1">
    <location>
        <begin position="1"/>
        <end position="27"/>
    </location>
</feature>
<reference evidence="4 5" key="1">
    <citation type="submission" date="2023-04" db="EMBL/GenBank/DDBJ databases">
        <title>Australian commercial rhizobial inoculants.</title>
        <authorList>
            <person name="Kohlmeier M.G."/>
            <person name="O'Hara G.W."/>
            <person name="Colombi E."/>
            <person name="Ramsay J.P."/>
            <person name="Terpolilli J."/>
        </authorList>
    </citation>
    <scope>NUCLEOTIDE SEQUENCE [LARGE SCALE GENOMIC DNA]</scope>
    <source>
        <strain evidence="4 5">CB627</strain>
    </source>
</reference>
<evidence type="ECO:0000256" key="1">
    <source>
        <dbReference type="SAM" id="MobiDB-lite"/>
    </source>
</evidence>
<evidence type="ECO:0000313" key="4">
    <source>
        <dbReference type="EMBL" id="WFU63012.1"/>
    </source>
</evidence>
<proteinExistence type="predicted"/>
<dbReference type="SUPFAM" id="SSF81324">
    <property type="entry name" value="Voltage-gated potassium channels"/>
    <property type="match status" value="1"/>
</dbReference>
<feature type="transmembrane region" description="Helical" evidence="2">
    <location>
        <begin position="44"/>
        <end position="67"/>
    </location>
</feature>
<evidence type="ECO:0000259" key="3">
    <source>
        <dbReference type="Pfam" id="PF07885"/>
    </source>
</evidence>
<keyword evidence="2" id="KW-0812">Transmembrane</keyword>
<evidence type="ECO:0000256" key="2">
    <source>
        <dbReference type="SAM" id="Phobius"/>
    </source>
</evidence>
<sequence>MSDRATPARIAASPSAQADGRNASDRSRRLTNRSILYPPSPYNIAILAAGWLAISLALGAVVAHAVFRRGRVTYHRIIGAALLYLLIGLGFGTLFVFLGLWFPDAFKGMNFEDDSAPANSVYYLSFVTLTSTGYGDIIPVHPLARSLCNVESVIGQLYPATLLARLVTLELRGQGS</sequence>
<feature type="transmembrane region" description="Helical" evidence="2">
    <location>
        <begin position="79"/>
        <end position="102"/>
    </location>
</feature>
<keyword evidence="2" id="KW-1133">Transmembrane helix</keyword>
<name>A0ABY8JGW2_9BRAD</name>
<accession>A0ABY8JGW2</accession>
<dbReference type="Gene3D" id="1.10.287.70">
    <property type="match status" value="1"/>
</dbReference>
<keyword evidence="2" id="KW-0472">Membrane</keyword>
<keyword evidence="4" id="KW-0407">Ion channel</keyword>
<dbReference type="InterPro" id="IPR013099">
    <property type="entry name" value="K_chnl_dom"/>
</dbReference>
<dbReference type="EMBL" id="CP121646">
    <property type="protein sequence ID" value="WFU63012.1"/>
    <property type="molecule type" value="Genomic_DNA"/>
</dbReference>
<organism evidence="4 5">
    <name type="scientific">Bradyrhizobium brasilense</name>
    <dbReference type="NCBI Taxonomy" id="1419277"/>
    <lineage>
        <taxon>Bacteria</taxon>
        <taxon>Pseudomonadati</taxon>
        <taxon>Pseudomonadota</taxon>
        <taxon>Alphaproteobacteria</taxon>
        <taxon>Hyphomicrobiales</taxon>
        <taxon>Nitrobacteraceae</taxon>
        <taxon>Bradyrhizobium</taxon>
    </lineage>
</organism>
<gene>
    <name evidence="4" type="ORF">QA636_37290</name>
</gene>
<dbReference type="RefSeq" id="WP_244558798.1">
    <property type="nucleotide sequence ID" value="NZ_CP121646.1"/>
</dbReference>
<feature type="domain" description="Potassium channel" evidence="3">
    <location>
        <begin position="90"/>
        <end position="168"/>
    </location>
</feature>
<keyword evidence="5" id="KW-1185">Reference proteome</keyword>
<protein>
    <submittedName>
        <fullName evidence="4">Potassium channel family protein</fullName>
    </submittedName>
</protein>